<comment type="caution">
    <text evidence="4">The sequence shown here is derived from an EMBL/GenBank/DDBJ whole genome shotgun (WGS) entry which is preliminary data.</text>
</comment>
<gene>
    <name evidence="4" type="ORF">PCOR1329_LOCUS19786</name>
</gene>
<evidence type="ECO:0000313" key="4">
    <source>
        <dbReference type="EMBL" id="CAK0817065.1"/>
    </source>
</evidence>
<keyword evidence="2" id="KW-0732">Signal</keyword>
<feature type="non-terminal residue" evidence="4">
    <location>
        <position position="1"/>
    </location>
</feature>
<proteinExistence type="predicted"/>
<evidence type="ECO:0000313" key="5">
    <source>
        <dbReference type="Proteomes" id="UP001189429"/>
    </source>
</evidence>
<keyword evidence="5" id="KW-1185">Reference proteome</keyword>
<reference evidence="4" key="1">
    <citation type="submission" date="2023-10" db="EMBL/GenBank/DDBJ databases">
        <authorList>
            <person name="Chen Y."/>
            <person name="Shah S."/>
            <person name="Dougan E. K."/>
            <person name="Thang M."/>
            <person name="Chan C."/>
        </authorList>
    </citation>
    <scope>NUCLEOTIDE SEQUENCE [LARGE SCALE GENOMIC DNA]</scope>
</reference>
<accession>A0ABN9RER1</accession>
<dbReference type="Pfam" id="PF12773">
    <property type="entry name" value="DZR"/>
    <property type="match status" value="1"/>
</dbReference>
<protein>
    <recommendedName>
        <fullName evidence="3">DZANK-type domain-containing protein</fullName>
    </recommendedName>
</protein>
<feature type="chain" id="PRO_5045670185" description="DZANK-type domain-containing protein" evidence="2">
    <location>
        <begin position="21"/>
        <end position="150"/>
    </location>
</feature>
<evidence type="ECO:0000256" key="2">
    <source>
        <dbReference type="SAM" id="SignalP"/>
    </source>
</evidence>
<feature type="signal peptide" evidence="2">
    <location>
        <begin position="1"/>
        <end position="20"/>
    </location>
</feature>
<organism evidence="4 5">
    <name type="scientific">Prorocentrum cordatum</name>
    <dbReference type="NCBI Taxonomy" id="2364126"/>
    <lineage>
        <taxon>Eukaryota</taxon>
        <taxon>Sar</taxon>
        <taxon>Alveolata</taxon>
        <taxon>Dinophyceae</taxon>
        <taxon>Prorocentrales</taxon>
        <taxon>Prorocentraceae</taxon>
        <taxon>Prorocentrum</taxon>
    </lineage>
</organism>
<feature type="non-terminal residue" evidence="4">
    <location>
        <position position="150"/>
    </location>
</feature>
<sequence>LLLLLLLLLLLPICAPPRSACSTGQRPPREPRGAVGPQEASPRAGPPPPLREAASASEGAPQPGRRGPQPAQAGVQAGAQASALEAWSASGVEWAAACACGQAFPDEARFCIQCGSKRQWRQPAIHCGECRTAYDPGDLFCRSCGAGRSS</sequence>
<feature type="compositionally biased region" description="Low complexity" evidence="1">
    <location>
        <begin position="59"/>
        <end position="78"/>
    </location>
</feature>
<evidence type="ECO:0000256" key="1">
    <source>
        <dbReference type="SAM" id="MobiDB-lite"/>
    </source>
</evidence>
<feature type="region of interest" description="Disordered" evidence="1">
    <location>
        <begin position="20"/>
        <end position="78"/>
    </location>
</feature>
<evidence type="ECO:0000259" key="3">
    <source>
        <dbReference type="Pfam" id="PF12773"/>
    </source>
</evidence>
<dbReference type="InterPro" id="IPR025874">
    <property type="entry name" value="DZR"/>
</dbReference>
<dbReference type="Proteomes" id="UP001189429">
    <property type="component" value="Unassembled WGS sequence"/>
</dbReference>
<name>A0ABN9RER1_9DINO</name>
<dbReference type="EMBL" id="CAUYUJ010006345">
    <property type="protein sequence ID" value="CAK0817065.1"/>
    <property type="molecule type" value="Genomic_DNA"/>
</dbReference>
<feature type="domain" description="DZANK-type" evidence="3">
    <location>
        <begin position="99"/>
        <end position="145"/>
    </location>
</feature>